<accession>A0A1Y2CTT2</accession>
<evidence type="ECO:0000313" key="4">
    <source>
        <dbReference type="Proteomes" id="UP000193642"/>
    </source>
</evidence>
<proteinExistence type="predicted"/>
<keyword evidence="4" id="KW-1185">Reference proteome</keyword>
<name>A0A1Y2CTT2_9FUNG</name>
<gene>
    <name evidence="3" type="ORF">BCR33DRAFT_846908</name>
</gene>
<reference evidence="3 4" key="1">
    <citation type="submission" date="2016-07" db="EMBL/GenBank/DDBJ databases">
        <title>Pervasive Adenine N6-methylation of Active Genes in Fungi.</title>
        <authorList>
            <consortium name="DOE Joint Genome Institute"/>
            <person name="Mondo S.J."/>
            <person name="Dannebaum R.O."/>
            <person name="Kuo R.C."/>
            <person name="Labutti K."/>
            <person name="Haridas S."/>
            <person name="Kuo A."/>
            <person name="Salamov A."/>
            <person name="Ahrendt S.R."/>
            <person name="Lipzen A."/>
            <person name="Sullivan W."/>
            <person name="Andreopoulos W.B."/>
            <person name="Clum A."/>
            <person name="Lindquist E."/>
            <person name="Daum C."/>
            <person name="Ramamoorthy G.K."/>
            <person name="Gryganskyi A."/>
            <person name="Culley D."/>
            <person name="Magnuson J.K."/>
            <person name="James T.Y."/>
            <person name="O'Malley M.A."/>
            <person name="Stajich J.E."/>
            <person name="Spatafora J.W."/>
            <person name="Visel A."/>
            <person name="Grigoriev I.V."/>
        </authorList>
    </citation>
    <scope>NUCLEOTIDE SEQUENCE [LARGE SCALE GENOMIC DNA]</scope>
    <source>
        <strain evidence="3 4">JEL800</strain>
    </source>
</reference>
<comment type="caution">
    <text evidence="3">The sequence shown here is derived from an EMBL/GenBank/DDBJ whole genome shotgun (WGS) entry which is preliminary data.</text>
</comment>
<dbReference type="AlphaFoldDB" id="A0A1Y2CTT2"/>
<protein>
    <submittedName>
        <fullName evidence="3">Concanavalin A-like lectin/glucanase</fullName>
    </submittedName>
</protein>
<sequence>MFIAPFFTLCALAFPAFSVPVATTTTSSVSPATFLNLGSTSYTLQLPIGTGGVAKELAGTSLASYSSDYFYVNKTGVTLYTPNTGVTTSGSLHPRTELKHNTNWKSSSSTFKNMTVSLQVDAVAPGKSVVISQILSFSNGPQFMVHAYEIGKIVIRAPSGTKTLDANYKIGSALVLNFSASSNVLSVTYKNLVSGATSSQTFAMTAYSDNYYKAGSYCQIVVGDAGYCQVTVSSLSVTTV</sequence>
<dbReference type="SUPFAM" id="SSF49899">
    <property type="entry name" value="Concanavalin A-like lectins/glucanases"/>
    <property type="match status" value="1"/>
</dbReference>
<feature type="signal peptide" evidence="1">
    <location>
        <begin position="1"/>
        <end position="18"/>
    </location>
</feature>
<organism evidence="3 4">
    <name type="scientific">Rhizoclosmatium globosum</name>
    <dbReference type="NCBI Taxonomy" id="329046"/>
    <lineage>
        <taxon>Eukaryota</taxon>
        <taxon>Fungi</taxon>
        <taxon>Fungi incertae sedis</taxon>
        <taxon>Chytridiomycota</taxon>
        <taxon>Chytridiomycota incertae sedis</taxon>
        <taxon>Chytridiomycetes</taxon>
        <taxon>Chytridiales</taxon>
        <taxon>Chytriomycetaceae</taxon>
        <taxon>Rhizoclosmatium</taxon>
    </lineage>
</organism>
<dbReference type="EMBL" id="MCGO01000007">
    <property type="protein sequence ID" value="ORY50431.1"/>
    <property type="molecule type" value="Genomic_DNA"/>
</dbReference>
<keyword evidence="1" id="KW-0732">Signal</keyword>
<feature type="domain" description="Alginate lyase 2" evidence="2">
    <location>
        <begin position="40"/>
        <end position="238"/>
    </location>
</feature>
<evidence type="ECO:0000259" key="2">
    <source>
        <dbReference type="Pfam" id="PF08787"/>
    </source>
</evidence>
<dbReference type="Proteomes" id="UP000193642">
    <property type="component" value="Unassembled WGS sequence"/>
</dbReference>
<dbReference type="InterPro" id="IPR014895">
    <property type="entry name" value="Alginate_lyase_2"/>
</dbReference>
<dbReference type="GO" id="GO:0030246">
    <property type="term" value="F:carbohydrate binding"/>
    <property type="evidence" value="ECO:0007669"/>
    <property type="project" value="UniProtKB-KW"/>
</dbReference>
<feature type="chain" id="PRO_5012824569" evidence="1">
    <location>
        <begin position="19"/>
        <end position="240"/>
    </location>
</feature>
<dbReference type="InterPro" id="IPR013320">
    <property type="entry name" value="ConA-like_dom_sf"/>
</dbReference>
<dbReference type="Pfam" id="PF08787">
    <property type="entry name" value="Alginate_lyase2"/>
    <property type="match status" value="1"/>
</dbReference>
<dbReference type="Gene3D" id="2.60.120.200">
    <property type="match status" value="1"/>
</dbReference>
<dbReference type="OrthoDB" id="2132422at2759"/>
<evidence type="ECO:0000313" key="3">
    <source>
        <dbReference type="EMBL" id="ORY50431.1"/>
    </source>
</evidence>
<keyword evidence="3" id="KW-0430">Lectin</keyword>
<evidence type="ECO:0000256" key="1">
    <source>
        <dbReference type="SAM" id="SignalP"/>
    </source>
</evidence>